<gene>
    <name evidence="2" type="ORF">FS320_02080</name>
</gene>
<keyword evidence="1" id="KW-0812">Transmembrane</keyword>
<name>A0A5N7MBN0_9HYPH</name>
<keyword evidence="1" id="KW-1133">Transmembrane helix</keyword>
<comment type="caution">
    <text evidence="2">The sequence shown here is derived from an EMBL/GenBank/DDBJ whole genome shotgun (WGS) entry which is preliminary data.</text>
</comment>
<reference evidence="2 3" key="1">
    <citation type="journal article" date="2019" name="Syst. Appl. Microbiol.">
        <title>Microvirga tunisiensis sp. nov., a root nodule symbiotic bacterium isolated from Lupinus micranthus and L. luteus grown in Northern Tunisia.</title>
        <authorList>
            <person name="Msaddak A."/>
            <person name="Rejili M."/>
            <person name="Duran D."/>
            <person name="Mars M."/>
            <person name="Palacios J.M."/>
            <person name="Ruiz-Argueso T."/>
            <person name="Rey L."/>
            <person name="Imperial J."/>
        </authorList>
    </citation>
    <scope>NUCLEOTIDE SEQUENCE [LARGE SCALE GENOMIC DNA]</scope>
    <source>
        <strain evidence="2 3">Lmie10</strain>
    </source>
</reference>
<accession>A0A5N7MBN0</accession>
<evidence type="ECO:0000256" key="1">
    <source>
        <dbReference type="SAM" id="Phobius"/>
    </source>
</evidence>
<keyword evidence="3" id="KW-1185">Reference proteome</keyword>
<dbReference type="AlphaFoldDB" id="A0A5N7MBN0"/>
<dbReference type="Proteomes" id="UP000403266">
    <property type="component" value="Unassembled WGS sequence"/>
</dbReference>
<organism evidence="2 3">
    <name type="scientific">Microvirga tunisiensis</name>
    <dbReference type="NCBI Taxonomy" id="2108360"/>
    <lineage>
        <taxon>Bacteria</taxon>
        <taxon>Pseudomonadati</taxon>
        <taxon>Pseudomonadota</taxon>
        <taxon>Alphaproteobacteria</taxon>
        <taxon>Hyphomicrobiales</taxon>
        <taxon>Methylobacteriaceae</taxon>
        <taxon>Microvirga</taxon>
    </lineage>
</organism>
<proteinExistence type="predicted"/>
<feature type="transmembrane region" description="Helical" evidence="1">
    <location>
        <begin position="57"/>
        <end position="78"/>
    </location>
</feature>
<sequence length="84" mass="8791">MTGFESNQHGAIKAYDGRSVSKDAQPLNVAWGGHLTLCPQATQHADVMELASAADHIFNATIITVLALLLTLSAGAGLRHPAQV</sequence>
<evidence type="ECO:0000313" key="3">
    <source>
        <dbReference type="Proteomes" id="UP000403266"/>
    </source>
</evidence>
<evidence type="ECO:0000313" key="2">
    <source>
        <dbReference type="EMBL" id="MPR24040.1"/>
    </source>
</evidence>
<dbReference type="RefSeq" id="WP_152708953.1">
    <property type="nucleotide sequence ID" value="NZ_VOSJ01000007.1"/>
</dbReference>
<protein>
    <submittedName>
        <fullName evidence="2">Uncharacterized protein</fullName>
    </submittedName>
</protein>
<keyword evidence="1" id="KW-0472">Membrane</keyword>
<dbReference type="EMBL" id="VOSK01000003">
    <property type="protein sequence ID" value="MPR24040.1"/>
    <property type="molecule type" value="Genomic_DNA"/>
</dbReference>